<feature type="transmembrane region" description="Helical" evidence="1">
    <location>
        <begin position="143"/>
        <end position="163"/>
    </location>
</feature>
<dbReference type="GO" id="GO:0004222">
    <property type="term" value="F:metalloendopeptidase activity"/>
    <property type="evidence" value="ECO:0007669"/>
    <property type="project" value="InterPro"/>
</dbReference>
<keyword evidence="2" id="KW-0378">Hydrolase</keyword>
<dbReference type="OrthoDB" id="9800627at2"/>
<feature type="transmembrane region" description="Helical" evidence="1">
    <location>
        <begin position="294"/>
        <end position="327"/>
    </location>
</feature>
<keyword evidence="1" id="KW-0812">Transmembrane</keyword>
<keyword evidence="1" id="KW-1133">Transmembrane helix</keyword>
<dbReference type="STRING" id="29364.SAMN04487772_12047"/>
<protein>
    <submittedName>
        <fullName evidence="2">Putative peptide zinc metalloprotease protein</fullName>
    </submittedName>
</protein>
<keyword evidence="1" id="KW-0472">Membrane</keyword>
<gene>
    <name evidence="2" type="ORF">SAMN04487772_12047</name>
</gene>
<dbReference type="GO" id="GO:0031293">
    <property type="term" value="P:membrane protein intracellular domain proteolysis"/>
    <property type="evidence" value="ECO:0007669"/>
    <property type="project" value="TreeGrafter"/>
</dbReference>
<dbReference type="PANTHER" id="PTHR13325:SF3">
    <property type="entry name" value="MEMBRANE-BOUND TRANSCRIPTION FACTOR SITE-2 PROTEASE"/>
    <property type="match status" value="1"/>
</dbReference>
<evidence type="ECO:0000313" key="2">
    <source>
        <dbReference type="EMBL" id="SET43726.1"/>
    </source>
</evidence>
<feature type="transmembrane region" description="Helical" evidence="1">
    <location>
        <begin position="235"/>
        <end position="254"/>
    </location>
</feature>
<dbReference type="AlphaFoldDB" id="A0A1I0EES2"/>
<feature type="transmembrane region" description="Helical" evidence="1">
    <location>
        <begin position="206"/>
        <end position="229"/>
    </location>
</feature>
<accession>A0A1I0EES2</accession>
<sequence length="329" mass="36771">MAGTDIVISLQGDHYMVESAGGYFKLGTREGRILQKLVNEDDTTRILEEEQITKEQLDQYIDAFKNVGVIGEQKKKRQNILFYRIPLFQADPMFARIVACMKNHKEAVKGTFITSILVILAGCILMGINFGDIYSRSLLHLKSYEYATIYVVFLLTVCMHEMGHGIVCKYNGGKVGTLGFMLIIFSPAMYCDISGVRMIKDKRKQIMASAAGVYVNLFFTGLASIAFAIKPLPLFAAFIILNVTTIVSNLIPVVRLDGYWILSFATGITNLYKNSMKSVNLLFKKCTGKERFMAIYGVITYSVMGIAIVSIAVSAVKTVIWVAQYVFHF</sequence>
<feature type="transmembrane region" description="Helical" evidence="1">
    <location>
        <begin position="111"/>
        <end position="131"/>
    </location>
</feature>
<organism evidence="2 3">
    <name type="scientific">[Clostridium] polysaccharolyticum</name>
    <dbReference type="NCBI Taxonomy" id="29364"/>
    <lineage>
        <taxon>Bacteria</taxon>
        <taxon>Bacillati</taxon>
        <taxon>Bacillota</taxon>
        <taxon>Clostridia</taxon>
        <taxon>Lachnospirales</taxon>
        <taxon>Lachnospiraceae</taxon>
    </lineage>
</organism>
<dbReference type="RefSeq" id="WP_092478484.1">
    <property type="nucleotide sequence ID" value="NZ_FOHN01000020.1"/>
</dbReference>
<dbReference type="InterPro" id="IPR001193">
    <property type="entry name" value="MBTPS2"/>
</dbReference>
<keyword evidence="3" id="KW-1185">Reference proteome</keyword>
<name>A0A1I0EES2_9FIRM</name>
<dbReference type="Proteomes" id="UP000199800">
    <property type="component" value="Unassembled WGS sequence"/>
</dbReference>
<proteinExistence type="predicted"/>
<dbReference type="CDD" id="cd05709">
    <property type="entry name" value="S2P-M50"/>
    <property type="match status" value="1"/>
</dbReference>
<dbReference type="PANTHER" id="PTHR13325">
    <property type="entry name" value="PROTEASE M50 MEMBRANE-BOUND TRANSCRIPTION FACTOR SITE 2 PROTEASE"/>
    <property type="match status" value="1"/>
</dbReference>
<dbReference type="GO" id="GO:0005737">
    <property type="term" value="C:cytoplasm"/>
    <property type="evidence" value="ECO:0007669"/>
    <property type="project" value="TreeGrafter"/>
</dbReference>
<evidence type="ECO:0000256" key="1">
    <source>
        <dbReference type="SAM" id="Phobius"/>
    </source>
</evidence>
<evidence type="ECO:0000313" key="3">
    <source>
        <dbReference type="Proteomes" id="UP000199800"/>
    </source>
</evidence>
<keyword evidence="2" id="KW-0482">Metalloprotease</keyword>
<dbReference type="GO" id="GO:0016020">
    <property type="term" value="C:membrane"/>
    <property type="evidence" value="ECO:0007669"/>
    <property type="project" value="InterPro"/>
</dbReference>
<keyword evidence="2" id="KW-0645">Protease</keyword>
<reference evidence="2 3" key="1">
    <citation type="submission" date="2016-10" db="EMBL/GenBank/DDBJ databases">
        <authorList>
            <person name="de Groot N.N."/>
        </authorList>
    </citation>
    <scope>NUCLEOTIDE SEQUENCE [LARGE SCALE GENOMIC DNA]</scope>
    <source>
        <strain evidence="2 3">DSM 1801</strain>
    </source>
</reference>
<dbReference type="EMBL" id="FOHN01000020">
    <property type="protein sequence ID" value="SET43726.1"/>
    <property type="molecule type" value="Genomic_DNA"/>
</dbReference>